<evidence type="ECO:0000313" key="7">
    <source>
        <dbReference type="EMBL" id="BDT99740.1"/>
    </source>
</evidence>
<evidence type="ECO:0000313" key="8">
    <source>
        <dbReference type="Proteomes" id="UP001317870"/>
    </source>
</evidence>
<dbReference type="PANTHER" id="PTHR45649:SF26">
    <property type="entry name" value="OS04G0435100 PROTEIN"/>
    <property type="match status" value="1"/>
</dbReference>
<sequence>MDLLVGLRLTDRYFTLIFWQTRYEGSVFTREHDMTDTRTPSDDERRLAELGYKQELARSWSGFSNFAISFTIVSILTGGLASYGIGLANGGPITMAWGWPLVSVMVLFVGLAMAELASAYPTSGGLYWWAAELGGPVWGWFTGWFNLIGQIAVTAAIDYGAAIFTTVVLNVVGIDIGTDRTAIFLVFAAVLVLHAVLNVLGPHLSAVINNVSAWWHVGGVAIFVLVLGFGARHHQSAEFVFTETVDNSAIGFGGVAFSFLLGLLHAQYTFTGYDASAHMSEETHDASRMAAKGIINTIVVSAIAGYLLIMAVTFAIPDLDDALDPGKNSGYPVIYILENSLNGFWSGLLLIIAAVAQLFCGYASVTSASRMLFAFARDGAVPGSRFWSRLSARKVPVHAVLFISFFAFVLLIPSMLVPPANAPTAYAAATSIATIGLYIAYGIPILLRQRHGARFRTGPWRLGAWYRPIGVIALLWIALISVLFILPTDARGYPWHSEFTWTTVNYAPITLVGVVGAIGIWWLVSARTWFTGPKRTVDEPPADQPEEQAPAEA</sequence>
<feature type="transmembrane region" description="Helical" evidence="6">
    <location>
        <begin position="425"/>
        <end position="447"/>
    </location>
</feature>
<feature type="transmembrane region" description="Helical" evidence="6">
    <location>
        <begin position="344"/>
        <end position="365"/>
    </location>
</feature>
<accession>A0ABM8CXM0</accession>
<comment type="subcellular location">
    <subcellularLocation>
        <location evidence="1">Membrane</location>
        <topology evidence="1">Multi-pass membrane protein</topology>
    </subcellularLocation>
</comment>
<dbReference type="InterPro" id="IPR004840">
    <property type="entry name" value="Amino_acid_permease_CS"/>
</dbReference>
<feature type="transmembrane region" description="Helical" evidence="6">
    <location>
        <begin position="213"/>
        <end position="231"/>
    </location>
</feature>
<evidence type="ECO:0000256" key="5">
    <source>
        <dbReference type="ARBA" id="ARBA00023136"/>
    </source>
</evidence>
<feature type="transmembrane region" description="Helical" evidence="6">
    <location>
        <begin position="181"/>
        <end position="201"/>
    </location>
</feature>
<dbReference type="RefSeq" id="WP_281879915.1">
    <property type="nucleotide sequence ID" value="NZ_AP026978.1"/>
</dbReference>
<feature type="transmembrane region" description="Helical" evidence="6">
    <location>
        <begin position="126"/>
        <end position="145"/>
    </location>
</feature>
<evidence type="ECO:0000256" key="6">
    <source>
        <dbReference type="SAM" id="Phobius"/>
    </source>
</evidence>
<protein>
    <submittedName>
        <fullName evidence="7">Amino acid transporter</fullName>
    </submittedName>
</protein>
<feature type="transmembrane region" description="Helical" evidence="6">
    <location>
        <begin position="468"/>
        <end position="486"/>
    </location>
</feature>
<dbReference type="Pfam" id="PF13520">
    <property type="entry name" value="AA_permease_2"/>
    <property type="match status" value="1"/>
</dbReference>
<reference evidence="7 8" key="1">
    <citation type="submission" date="2022-11" db="EMBL/GenBank/DDBJ databases">
        <title>Genome Sequencing of Nocardia sp. ON39_IFM12276 and assembly.</title>
        <authorList>
            <person name="Shimojima M."/>
            <person name="Toyokawa M."/>
            <person name="Uesaka K."/>
        </authorList>
    </citation>
    <scope>NUCLEOTIDE SEQUENCE [LARGE SCALE GENOMIC DNA]</scope>
    <source>
        <strain evidence="7 8">IFM 12276</strain>
    </source>
</reference>
<evidence type="ECO:0000256" key="2">
    <source>
        <dbReference type="ARBA" id="ARBA00022448"/>
    </source>
</evidence>
<evidence type="ECO:0000256" key="4">
    <source>
        <dbReference type="ARBA" id="ARBA00022989"/>
    </source>
</evidence>
<name>A0ABM8CXM0_9NOCA</name>
<dbReference type="Gene3D" id="1.20.1740.10">
    <property type="entry name" value="Amino acid/polyamine transporter I"/>
    <property type="match status" value="1"/>
</dbReference>
<feature type="transmembrane region" description="Helical" evidence="6">
    <location>
        <begin position="294"/>
        <end position="316"/>
    </location>
</feature>
<dbReference type="Proteomes" id="UP001317870">
    <property type="component" value="Chromosome"/>
</dbReference>
<feature type="transmembrane region" description="Helical" evidence="6">
    <location>
        <begin position="63"/>
        <end position="85"/>
    </location>
</feature>
<dbReference type="InterPro" id="IPR002293">
    <property type="entry name" value="AA/rel_permease1"/>
</dbReference>
<feature type="transmembrane region" description="Helical" evidence="6">
    <location>
        <begin position="506"/>
        <end position="524"/>
    </location>
</feature>
<feature type="transmembrane region" description="Helical" evidence="6">
    <location>
        <begin position="395"/>
        <end position="413"/>
    </location>
</feature>
<keyword evidence="8" id="KW-1185">Reference proteome</keyword>
<organism evidence="7 8">
    <name type="scientific">Nocardia sputorum</name>
    <dbReference type="NCBI Taxonomy" id="2984338"/>
    <lineage>
        <taxon>Bacteria</taxon>
        <taxon>Bacillati</taxon>
        <taxon>Actinomycetota</taxon>
        <taxon>Actinomycetes</taxon>
        <taxon>Mycobacteriales</taxon>
        <taxon>Nocardiaceae</taxon>
        <taxon>Nocardia</taxon>
    </lineage>
</organism>
<feature type="transmembrane region" description="Helical" evidence="6">
    <location>
        <begin position="151"/>
        <end position="174"/>
    </location>
</feature>
<keyword evidence="2" id="KW-0813">Transport</keyword>
<evidence type="ECO:0000256" key="1">
    <source>
        <dbReference type="ARBA" id="ARBA00004141"/>
    </source>
</evidence>
<feature type="transmembrane region" description="Helical" evidence="6">
    <location>
        <begin position="97"/>
        <end position="114"/>
    </location>
</feature>
<proteinExistence type="predicted"/>
<keyword evidence="5 6" id="KW-0472">Membrane</keyword>
<dbReference type="PANTHER" id="PTHR45649">
    <property type="entry name" value="AMINO-ACID PERMEASE BAT1"/>
    <property type="match status" value="1"/>
</dbReference>
<gene>
    <name evidence="7" type="ORF">IFM12276_27690</name>
</gene>
<evidence type="ECO:0000256" key="3">
    <source>
        <dbReference type="ARBA" id="ARBA00022692"/>
    </source>
</evidence>
<keyword evidence="4 6" id="KW-1133">Transmembrane helix</keyword>
<dbReference type="EMBL" id="AP026978">
    <property type="protein sequence ID" value="BDT99740.1"/>
    <property type="molecule type" value="Genomic_DNA"/>
</dbReference>
<dbReference type="PIRSF" id="PIRSF006060">
    <property type="entry name" value="AA_transporter"/>
    <property type="match status" value="1"/>
</dbReference>
<keyword evidence="3 6" id="KW-0812">Transmembrane</keyword>
<dbReference type="PROSITE" id="PS00218">
    <property type="entry name" value="AMINO_ACID_PERMEASE_1"/>
    <property type="match status" value="1"/>
</dbReference>